<dbReference type="EMBL" id="CP016908">
    <property type="protein sequence ID" value="APS00916.1"/>
    <property type="molecule type" value="Genomic_DNA"/>
</dbReference>
<evidence type="ECO:0000313" key="3">
    <source>
        <dbReference type="EMBL" id="APS00916.1"/>
    </source>
</evidence>
<dbReference type="InterPro" id="IPR050179">
    <property type="entry name" value="Trans_hexapeptide_repeat"/>
</dbReference>
<dbReference type="SUPFAM" id="SSF51161">
    <property type="entry name" value="Trimeric LpxA-like enzymes"/>
    <property type="match status" value="1"/>
</dbReference>
<dbReference type="Gene3D" id="2.160.10.10">
    <property type="entry name" value="Hexapeptide repeat proteins"/>
    <property type="match status" value="1"/>
</dbReference>
<dbReference type="PANTHER" id="PTHR43300:SF10">
    <property type="entry name" value="2,3,4,5-TETRAHYDROPYRIDINE-2,6-DICARBOXYLATE N-ACETYLTRANSFERASE"/>
    <property type="match status" value="1"/>
</dbReference>
<dbReference type="Proteomes" id="UP000185544">
    <property type="component" value="Chromosome"/>
</dbReference>
<dbReference type="GO" id="GO:0016740">
    <property type="term" value="F:transferase activity"/>
    <property type="evidence" value="ECO:0007669"/>
    <property type="project" value="UniProtKB-KW"/>
</dbReference>
<dbReference type="InterPro" id="IPR023180">
    <property type="entry name" value="THP_succinylTrfase_dom1"/>
</dbReference>
<organism evidence="3 4">
    <name type="scientific">Pajaroellobacter abortibovis</name>
    <dbReference type="NCBI Taxonomy" id="1882918"/>
    <lineage>
        <taxon>Bacteria</taxon>
        <taxon>Pseudomonadati</taxon>
        <taxon>Myxococcota</taxon>
        <taxon>Polyangia</taxon>
        <taxon>Polyangiales</taxon>
        <taxon>Polyangiaceae</taxon>
    </lineage>
</organism>
<dbReference type="NCBIfam" id="NF008808">
    <property type="entry name" value="PRK11830.1"/>
    <property type="match status" value="1"/>
</dbReference>
<evidence type="ECO:0000313" key="4">
    <source>
        <dbReference type="Proteomes" id="UP000185544"/>
    </source>
</evidence>
<dbReference type="InterPro" id="IPR001451">
    <property type="entry name" value="Hexapep"/>
</dbReference>
<gene>
    <name evidence="3" type="ORF">BCY86_05975</name>
</gene>
<dbReference type="Gene3D" id="1.10.166.10">
    <property type="entry name" value="Tetrahydrodipicolinate-N-succinyltransferase, N-terminal domain"/>
    <property type="match status" value="1"/>
</dbReference>
<evidence type="ECO:0000259" key="2">
    <source>
        <dbReference type="Pfam" id="PF14805"/>
    </source>
</evidence>
<dbReference type="KEGG" id="pabo:BCY86_05975"/>
<dbReference type="InterPro" id="IPR037133">
    <property type="entry name" value="THP_succinylTrfase_N_sf"/>
</dbReference>
<dbReference type="AlphaFoldDB" id="A0A1L6MZG3"/>
<dbReference type="STRING" id="1882918.BCY86_05975"/>
<dbReference type="Pfam" id="PF14805">
    <property type="entry name" value="THDPS_N_2"/>
    <property type="match status" value="1"/>
</dbReference>
<protein>
    <submittedName>
        <fullName evidence="3">2,3,4,5-tetrahydropyridine-2,6-dicarboxylate N-succinyltransferase</fullName>
    </submittedName>
</protein>
<feature type="domain" description="Tetrahydrodipicolinate-N-succinyltransferase chain A" evidence="2">
    <location>
        <begin position="7"/>
        <end position="78"/>
    </location>
</feature>
<keyword evidence="3" id="KW-0808">Transferase</keyword>
<keyword evidence="4" id="KW-1185">Reference proteome</keyword>
<dbReference type="InterPro" id="IPR011004">
    <property type="entry name" value="Trimer_LpxA-like_sf"/>
</dbReference>
<reference evidence="3 4" key="1">
    <citation type="submission" date="2016-08" db="EMBL/GenBank/DDBJ databases">
        <title>Identification and validation of antigenic proteins from Pajaroellobacter abortibovis using de-novo genome sequence assembly and reverse vaccinology.</title>
        <authorList>
            <person name="Welly B.T."/>
            <person name="Miller M.R."/>
            <person name="Stott J.L."/>
            <person name="Blanchard M.T."/>
            <person name="Islas-Trejo A.D."/>
            <person name="O'Rourke S.M."/>
            <person name="Young A.E."/>
            <person name="Medrano J.F."/>
            <person name="Van Eenennaam A.L."/>
        </authorList>
    </citation>
    <scope>NUCLEOTIDE SEQUENCE [LARGE SCALE GENOMIC DNA]</scope>
    <source>
        <strain evidence="3 4">BTF92-0548A/99-0131</strain>
    </source>
</reference>
<dbReference type="CDD" id="cd03350">
    <property type="entry name" value="LbH_THP_succinylT"/>
    <property type="match status" value="1"/>
</dbReference>
<evidence type="ECO:0000256" key="1">
    <source>
        <dbReference type="ARBA" id="ARBA00007274"/>
    </source>
</evidence>
<dbReference type="OrthoDB" id="9775362at2"/>
<proteinExistence type="inferred from homology"/>
<dbReference type="PANTHER" id="PTHR43300">
    <property type="entry name" value="ACETYLTRANSFERASE"/>
    <property type="match status" value="1"/>
</dbReference>
<sequence length="284" mass="30596">MAQSEKIQPLIQAVYDDRSLLSDPAYVSAIEQAIALVDLGELRVASPPLYPVGQDNKQRTPWTLRPWVKQAILLYFAIRQMAHIELGPFEYFDKIPLKSGLQQLGVRLVPPGVVRYGAFVEPGAVLMPSYVNIGAWVGAGTMVDTWATVGSCAQVGRECHLSGGVGIGGVLEPVQAEPVIIEDGVFLGSRCVVVEGVHVGREAIIGAGVILTASTLIMDVRESTSFSYRKYIPPRSVVIPGIREKSFPGGTFGVPCALIIGQRNEATDRKVSLNAALREFSVPV</sequence>
<comment type="similarity">
    <text evidence="1">Belongs to the transferase hexapeptide repeat family.</text>
</comment>
<accession>A0A1L6MZG3</accession>
<name>A0A1L6MZG3_9BACT</name>
<dbReference type="Pfam" id="PF14602">
    <property type="entry name" value="Hexapep_2"/>
    <property type="match status" value="1"/>
</dbReference>